<comment type="caution">
    <text evidence="1">The sequence shown here is derived from an EMBL/GenBank/DDBJ whole genome shotgun (WGS) entry which is preliminary data.</text>
</comment>
<dbReference type="OMA" id="LMYIEEY"/>
<evidence type="ECO:0000313" key="2">
    <source>
        <dbReference type="Proteomes" id="UP000683925"/>
    </source>
</evidence>
<protein>
    <submittedName>
        <fullName evidence="1">Uncharacterized protein</fullName>
    </submittedName>
</protein>
<dbReference type="AlphaFoldDB" id="A0A8S1Y5W3"/>
<accession>A0A8S1Y5W3</accession>
<evidence type="ECO:0000313" key="1">
    <source>
        <dbReference type="EMBL" id="CAD8208980.1"/>
    </source>
</evidence>
<name>A0A8S1Y5W3_PAROT</name>
<reference evidence="1" key="1">
    <citation type="submission" date="2021-01" db="EMBL/GenBank/DDBJ databases">
        <authorList>
            <consortium name="Genoscope - CEA"/>
            <person name="William W."/>
        </authorList>
    </citation>
    <scope>NUCLEOTIDE SEQUENCE</scope>
</reference>
<dbReference type="OrthoDB" id="287109at2759"/>
<gene>
    <name evidence="1" type="ORF">POCTA_138.1.T1450167</name>
</gene>
<dbReference type="InterPro" id="IPR002800">
    <property type="entry name" value="Rv2949c-like"/>
</dbReference>
<keyword evidence="2" id="KW-1185">Reference proteome</keyword>
<dbReference type="Pfam" id="PF01947">
    <property type="entry name" value="Rv2949c-like"/>
    <property type="match status" value="1"/>
</dbReference>
<sequence>MQYHQFDKNLSPLQRLTLFHDGSMTKFLELYFAENVQTEVIKESSQFDDEYLYDWKQFIPDAQIQREVILKNQSKGNLIYARSLWTKLNYDKIMQGNKNNAIGKNLEKKQISQRRQILIACQTKLPTSSNLPIRDVLSRAYLIYQEDDLLMYIEEYMLF</sequence>
<dbReference type="Proteomes" id="UP000683925">
    <property type="component" value="Unassembled WGS sequence"/>
</dbReference>
<dbReference type="EMBL" id="CAJJDP010000147">
    <property type="protein sequence ID" value="CAD8208980.1"/>
    <property type="molecule type" value="Genomic_DNA"/>
</dbReference>
<proteinExistence type="predicted"/>
<organism evidence="1 2">
    <name type="scientific">Paramecium octaurelia</name>
    <dbReference type="NCBI Taxonomy" id="43137"/>
    <lineage>
        <taxon>Eukaryota</taxon>
        <taxon>Sar</taxon>
        <taxon>Alveolata</taxon>
        <taxon>Ciliophora</taxon>
        <taxon>Intramacronucleata</taxon>
        <taxon>Oligohymenophorea</taxon>
        <taxon>Peniculida</taxon>
        <taxon>Parameciidae</taxon>
        <taxon>Paramecium</taxon>
    </lineage>
</organism>